<dbReference type="SUPFAM" id="SSF53822">
    <property type="entry name" value="Periplasmic binding protein-like I"/>
    <property type="match status" value="1"/>
</dbReference>
<dbReference type="Gene3D" id="1.10.260.40">
    <property type="entry name" value="lambda repressor-like DNA-binding domains"/>
    <property type="match status" value="1"/>
</dbReference>
<dbReference type="Gene3D" id="3.40.50.2300">
    <property type="match status" value="2"/>
</dbReference>
<dbReference type="OrthoDB" id="5171752at2"/>
<dbReference type="InterPro" id="IPR000843">
    <property type="entry name" value="HTH_LacI"/>
</dbReference>
<keyword evidence="6" id="KW-1185">Reference proteome</keyword>
<keyword evidence="2 5" id="KW-0238">DNA-binding</keyword>
<name>A0A7H1J635_9GAMM</name>
<dbReference type="SUPFAM" id="SSF47413">
    <property type="entry name" value="lambda repressor-like DNA-binding domains"/>
    <property type="match status" value="1"/>
</dbReference>
<organism evidence="5 6">
    <name type="scientific">Marinomonas arctica</name>
    <dbReference type="NCBI Taxonomy" id="383750"/>
    <lineage>
        <taxon>Bacteria</taxon>
        <taxon>Pseudomonadati</taxon>
        <taxon>Pseudomonadota</taxon>
        <taxon>Gammaproteobacteria</taxon>
        <taxon>Oceanospirillales</taxon>
        <taxon>Oceanospirillaceae</taxon>
        <taxon>Marinomonas</taxon>
    </lineage>
</organism>
<dbReference type="EMBL" id="CP061081">
    <property type="protein sequence ID" value="QNT05951.1"/>
    <property type="molecule type" value="Genomic_DNA"/>
</dbReference>
<dbReference type="KEGG" id="mard:IBG28_20350"/>
<protein>
    <submittedName>
        <fullName evidence="5">LacI family DNA-binding transcriptional regulator</fullName>
    </submittedName>
</protein>
<dbReference type="GO" id="GO:0000976">
    <property type="term" value="F:transcription cis-regulatory region binding"/>
    <property type="evidence" value="ECO:0007669"/>
    <property type="project" value="TreeGrafter"/>
</dbReference>
<accession>A0A7H1J635</accession>
<dbReference type="PANTHER" id="PTHR30146">
    <property type="entry name" value="LACI-RELATED TRANSCRIPTIONAL REPRESSOR"/>
    <property type="match status" value="1"/>
</dbReference>
<dbReference type="Pfam" id="PF13377">
    <property type="entry name" value="Peripla_BP_3"/>
    <property type="match status" value="1"/>
</dbReference>
<gene>
    <name evidence="5" type="ORF">IBG28_20350</name>
</gene>
<dbReference type="GO" id="GO:0003700">
    <property type="term" value="F:DNA-binding transcription factor activity"/>
    <property type="evidence" value="ECO:0007669"/>
    <property type="project" value="TreeGrafter"/>
</dbReference>
<evidence type="ECO:0000259" key="4">
    <source>
        <dbReference type="PROSITE" id="PS50932"/>
    </source>
</evidence>
<dbReference type="PANTHER" id="PTHR30146:SF138">
    <property type="entry name" value="TRANSCRIPTIONAL REGULATORY PROTEIN"/>
    <property type="match status" value="1"/>
</dbReference>
<dbReference type="RefSeq" id="WP_111605928.1">
    <property type="nucleotide sequence ID" value="NZ_BMLJ01000002.1"/>
</dbReference>
<reference evidence="5 6" key="1">
    <citation type="submission" date="2020-09" db="EMBL/GenBank/DDBJ databases">
        <title>Complete genome sequence of an Arctic sea ice bacterium Marinomonas arctica BSI20414.</title>
        <authorList>
            <person name="Liao L."/>
            <person name="Chen B."/>
        </authorList>
    </citation>
    <scope>NUCLEOTIDE SEQUENCE [LARGE SCALE GENOMIC DNA]</scope>
    <source>
        <strain evidence="5 6">BSI20414</strain>
    </source>
</reference>
<proteinExistence type="predicted"/>
<dbReference type="InterPro" id="IPR046335">
    <property type="entry name" value="LacI/GalR-like_sensor"/>
</dbReference>
<keyword evidence="1" id="KW-0805">Transcription regulation</keyword>
<evidence type="ECO:0000313" key="5">
    <source>
        <dbReference type="EMBL" id="QNT05951.1"/>
    </source>
</evidence>
<dbReference type="CDD" id="cd06279">
    <property type="entry name" value="PBP1_LacI-like"/>
    <property type="match status" value="1"/>
</dbReference>
<dbReference type="SMART" id="SM00354">
    <property type="entry name" value="HTH_LACI"/>
    <property type="match status" value="1"/>
</dbReference>
<evidence type="ECO:0000256" key="3">
    <source>
        <dbReference type="ARBA" id="ARBA00023163"/>
    </source>
</evidence>
<feature type="domain" description="HTH lacI-type" evidence="4">
    <location>
        <begin position="8"/>
        <end position="63"/>
    </location>
</feature>
<dbReference type="CDD" id="cd01392">
    <property type="entry name" value="HTH_LacI"/>
    <property type="match status" value="1"/>
</dbReference>
<dbReference type="PROSITE" id="PS50932">
    <property type="entry name" value="HTH_LACI_2"/>
    <property type="match status" value="1"/>
</dbReference>
<keyword evidence="3" id="KW-0804">Transcription</keyword>
<dbReference type="AlphaFoldDB" id="A0A7H1J635"/>
<dbReference type="Proteomes" id="UP000516370">
    <property type="component" value="Chromosome"/>
</dbReference>
<dbReference type="InterPro" id="IPR010982">
    <property type="entry name" value="Lambda_DNA-bd_dom_sf"/>
</dbReference>
<sequence>MTKNIKKLTLKDVAERLAVSTATISNAFNRPDQLSASLRENILSECEKMGYFGPNAAARSLRTGRTGIVGIVLSDDLSYSLTDPVANQFLKGMAEVFEANEYNMLLLSSDQVEQDAQSRMQSSMVDGFIVYGHKPQQCINAPWLMPNKNIITVDSFIPGTTSVNIENHSGAYRIACHALQHKPDAVAILGLSLLATDRVCRIREDELFDRAASISIQRLYGYFQALEEHQLSVASEHIWNIPENNHKLAYQAAREALTMAKRPQLLLCMSDCIAIAAVQAALHMGLRVPEDLQVVGFDGIAEGGNIHPSITTIHQQTVEKGRVAAEVFLGLREAKDVVLETELVVRESCPSIAESKCIDTEHAHSVLA</sequence>
<dbReference type="InterPro" id="IPR028082">
    <property type="entry name" value="Peripla_BP_I"/>
</dbReference>
<evidence type="ECO:0000256" key="2">
    <source>
        <dbReference type="ARBA" id="ARBA00023125"/>
    </source>
</evidence>
<evidence type="ECO:0000256" key="1">
    <source>
        <dbReference type="ARBA" id="ARBA00023015"/>
    </source>
</evidence>
<evidence type="ECO:0000313" key="6">
    <source>
        <dbReference type="Proteomes" id="UP000516370"/>
    </source>
</evidence>